<evidence type="ECO:0000256" key="1">
    <source>
        <dbReference type="ARBA" id="ARBA00004651"/>
    </source>
</evidence>
<dbReference type="Pfam" id="PF00893">
    <property type="entry name" value="Multi_Drug_Res"/>
    <property type="match status" value="1"/>
</dbReference>
<evidence type="ECO:0000256" key="5">
    <source>
        <dbReference type="ARBA" id="ARBA00022989"/>
    </source>
</evidence>
<accession>A0ABU3XHU4</accession>
<keyword evidence="3" id="KW-1003">Cell membrane</keyword>
<keyword evidence="10" id="KW-1185">Reference proteome</keyword>
<organism evidence="9 10">
    <name type="scientific">Alkalihalophilus lindianensis</name>
    <dbReference type="NCBI Taxonomy" id="1630542"/>
    <lineage>
        <taxon>Bacteria</taxon>
        <taxon>Bacillati</taxon>
        <taxon>Bacillota</taxon>
        <taxon>Bacilli</taxon>
        <taxon>Bacillales</taxon>
        <taxon>Bacillaceae</taxon>
        <taxon>Alkalihalophilus</taxon>
    </lineage>
</organism>
<name>A0ABU3XHU4_9BACI</name>
<dbReference type="Proteomes" id="UP001287282">
    <property type="component" value="Unassembled WGS sequence"/>
</dbReference>
<dbReference type="PANTHER" id="PTHR30561">
    <property type="entry name" value="SMR FAMILY PROTON-DEPENDENT DRUG EFFLUX TRANSPORTER SUGE"/>
    <property type="match status" value="1"/>
</dbReference>
<evidence type="ECO:0000256" key="4">
    <source>
        <dbReference type="ARBA" id="ARBA00022692"/>
    </source>
</evidence>
<evidence type="ECO:0000313" key="10">
    <source>
        <dbReference type="Proteomes" id="UP001287282"/>
    </source>
</evidence>
<keyword evidence="2" id="KW-0813">Transport</keyword>
<evidence type="ECO:0000256" key="7">
    <source>
        <dbReference type="RuleBase" id="RU003942"/>
    </source>
</evidence>
<dbReference type="RefSeq" id="WP_317124337.1">
    <property type="nucleotide sequence ID" value="NZ_JAWJBA010000703.1"/>
</dbReference>
<dbReference type="InterPro" id="IPR045324">
    <property type="entry name" value="Small_multidrug_res"/>
</dbReference>
<evidence type="ECO:0000256" key="6">
    <source>
        <dbReference type="ARBA" id="ARBA00023136"/>
    </source>
</evidence>
<proteinExistence type="inferred from homology"/>
<keyword evidence="6 8" id="KW-0472">Membrane</keyword>
<feature type="non-terminal residue" evidence="9">
    <location>
        <position position="1"/>
    </location>
</feature>
<dbReference type="Gene3D" id="1.10.3730.20">
    <property type="match status" value="1"/>
</dbReference>
<dbReference type="SUPFAM" id="SSF103481">
    <property type="entry name" value="Multidrug resistance efflux transporter EmrE"/>
    <property type="match status" value="1"/>
</dbReference>
<dbReference type="EMBL" id="JAWJBA010000703">
    <property type="protein sequence ID" value="MDV2687410.1"/>
    <property type="molecule type" value="Genomic_DNA"/>
</dbReference>
<protein>
    <submittedName>
        <fullName evidence="9">SMR family transporter</fullName>
    </submittedName>
</protein>
<dbReference type="InterPro" id="IPR037185">
    <property type="entry name" value="EmrE-like"/>
</dbReference>
<dbReference type="InterPro" id="IPR000390">
    <property type="entry name" value="Small_drug/metabolite_transptr"/>
</dbReference>
<comment type="similarity">
    <text evidence="7">Belongs to the drug/metabolite transporter (DMT) superfamily. Small multidrug resistance (SMR) (TC 2.A.7.1) family.</text>
</comment>
<evidence type="ECO:0000256" key="8">
    <source>
        <dbReference type="SAM" id="Phobius"/>
    </source>
</evidence>
<evidence type="ECO:0000256" key="2">
    <source>
        <dbReference type="ARBA" id="ARBA00022448"/>
    </source>
</evidence>
<reference evidence="9 10" key="1">
    <citation type="submission" date="2023-10" db="EMBL/GenBank/DDBJ databases">
        <title>Screening of Alkalihalobacillus lindianensis BZ-TG-R113 and Its Alleviation of Salt Stress on Rapeseed Growth.</title>
        <authorList>
            <person name="Zhao B."/>
            <person name="Guo T."/>
        </authorList>
    </citation>
    <scope>NUCLEOTIDE SEQUENCE [LARGE SCALE GENOMIC DNA]</scope>
    <source>
        <strain evidence="9 10">BZ-TG-R113</strain>
    </source>
</reference>
<feature type="transmembrane region" description="Helical" evidence="8">
    <location>
        <begin position="6"/>
        <end position="24"/>
    </location>
</feature>
<dbReference type="PANTHER" id="PTHR30561:SF0">
    <property type="entry name" value="GUANIDINIUM EXPORTER"/>
    <property type="match status" value="1"/>
</dbReference>
<evidence type="ECO:0000313" key="9">
    <source>
        <dbReference type="EMBL" id="MDV2687410.1"/>
    </source>
</evidence>
<keyword evidence="5 8" id="KW-1133">Transmembrane helix</keyword>
<comment type="caution">
    <text evidence="9">The sequence shown here is derived from an EMBL/GenBank/DDBJ whole genome shotgun (WGS) entry which is preliminary data.</text>
</comment>
<keyword evidence="4 7" id="KW-0812">Transmembrane</keyword>
<gene>
    <name evidence="9" type="ORF">RYX56_23990</name>
</gene>
<comment type="subcellular location">
    <subcellularLocation>
        <location evidence="1 7">Cell membrane</location>
        <topology evidence="1 7">Multi-pass membrane protein</topology>
    </subcellularLocation>
</comment>
<sequence>PLSIAYTVWIGIGTAGAVLINMIFFGESKSWKRIASIIAIIIGVIGLESL</sequence>
<evidence type="ECO:0000256" key="3">
    <source>
        <dbReference type="ARBA" id="ARBA00022475"/>
    </source>
</evidence>